<reference evidence="6" key="1">
    <citation type="submission" date="2023-06" db="EMBL/GenBank/DDBJ databases">
        <authorList>
            <person name="Delattre M."/>
        </authorList>
    </citation>
    <scope>NUCLEOTIDE SEQUENCE</scope>
    <source>
        <strain evidence="6">AF72</strain>
    </source>
</reference>
<evidence type="ECO:0000256" key="1">
    <source>
        <dbReference type="ARBA" id="ARBA00005234"/>
    </source>
</evidence>
<keyword evidence="3" id="KW-0378">Hydrolase</keyword>
<feature type="compositionally biased region" description="Polar residues" evidence="4">
    <location>
        <begin position="271"/>
        <end position="285"/>
    </location>
</feature>
<feature type="non-terminal residue" evidence="6">
    <location>
        <position position="1"/>
    </location>
</feature>
<dbReference type="GO" id="GO:0008234">
    <property type="term" value="F:cysteine-type peptidase activity"/>
    <property type="evidence" value="ECO:0007669"/>
    <property type="project" value="InterPro"/>
</dbReference>
<accession>A0AA36CAA2</accession>
<evidence type="ECO:0000313" key="6">
    <source>
        <dbReference type="EMBL" id="CAJ0564703.1"/>
    </source>
</evidence>
<evidence type="ECO:0000256" key="3">
    <source>
        <dbReference type="ARBA" id="ARBA00022801"/>
    </source>
</evidence>
<evidence type="ECO:0000256" key="2">
    <source>
        <dbReference type="ARBA" id="ARBA00022670"/>
    </source>
</evidence>
<dbReference type="Pfam" id="PF02902">
    <property type="entry name" value="Peptidase_C48"/>
    <property type="match status" value="1"/>
</dbReference>
<comment type="caution">
    <text evidence="6">The sequence shown here is derived from an EMBL/GenBank/DDBJ whole genome shotgun (WGS) entry which is preliminary data.</text>
</comment>
<dbReference type="InterPro" id="IPR003653">
    <property type="entry name" value="Peptidase_C48_C"/>
</dbReference>
<dbReference type="EMBL" id="CATQJA010000901">
    <property type="protein sequence ID" value="CAJ0564703.1"/>
    <property type="molecule type" value="Genomic_DNA"/>
</dbReference>
<feature type="compositionally biased region" description="Polar residues" evidence="4">
    <location>
        <begin position="241"/>
        <end position="257"/>
    </location>
</feature>
<keyword evidence="2" id="KW-0645">Protease</keyword>
<dbReference type="Proteomes" id="UP001177023">
    <property type="component" value="Unassembled WGS sequence"/>
</dbReference>
<feature type="region of interest" description="Disordered" evidence="4">
    <location>
        <begin position="236"/>
        <end position="296"/>
    </location>
</feature>
<protein>
    <recommendedName>
        <fullName evidence="5">Ubiquitin-like protease family profile domain-containing protein</fullName>
    </recommendedName>
</protein>
<evidence type="ECO:0000259" key="5">
    <source>
        <dbReference type="PROSITE" id="PS50600"/>
    </source>
</evidence>
<evidence type="ECO:0000313" key="7">
    <source>
        <dbReference type="Proteomes" id="UP001177023"/>
    </source>
</evidence>
<evidence type="ECO:0000256" key="4">
    <source>
        <dbReference type="SAM" id="MobiDB-lite"/>
    </source>
</evidence>
<dbReference type="InterPro" id="IPR038765">
    <property type="entry name" value="Papain-like_cys_pep_sf"/>
</dbReference>
<gene>
    <name evidence="6" type="ORF">MSPICULIGERA_LOCUS3376</name>
</gene>
<organism evidence="6 7">
    <name type="scientific">Mesorhabditis spiculigera</name>
    <dbReference type="NCBI Taxonomy" id="96644"/>
    <lineage>
        <taxon>Eukaryota</taxon>
        <taxon>Metazoa</taxon>
        <taxon>Ecdysozoa</taxon>
        <taxon>Nematoda</taxon>
        <taxon>Chromadorea</taxon>
        <taxon>Rhabditida</taxon>
        <taxon>Rhabditina</taxon>
        <taxon>Rhabditomorpha</taxon>
        <taxon>Rhabditoidea</taxon>
        <taxon>Rhabditidae</taxon>
        <taxon>Mesorhabditinae</taxon>
        <taxon>Mesorhabditis</taxon>
    </lineage>
</organism>
<comment type="similarity">
    <text evidence="1">Belongs to the peptidase C48 family.</text>
</comment>
<dbReference type="GO" id="GO:0006508">
    <property type="term" value="P:proteolysis"/>
    <property type="evidence" value="ECO:0007669"/>
    <property type="project" value="UniProtKB-KW"/>
</dbReference>
<name>A0AA36CAA2_9BILA</name>
<dbReference type="AlphaFoldDB" id="A0AA36CAA2"/>
<proteinExistence type="inferred from homology"/>
<dbReference type="PROSITE" id="PS50600">
    <property type="entry name" value="ULP_PROTEASE"/>
    <property type="match status" value="1"/>
</dbReference>
<feature type="domain" description="Ubiquitin-like protease family profile" evidence="5">
    <location>
        <begin position="10"/>
        <end position="203"/>
    </location>
</feature>
<keyword evidence="7" id="KW-1185">Reference proteome</keyword>
<sequence length="296" mass="33893">MRGTGLGYGVIVDYNEALQLLTLKITCVPQPDQAIKSIKAQLDKFTLTEAIIRRSKYIAANIFYTKMMTGPQRQAVLVTQLLRRDTGKKLKNQQTNKNWAPVGNESYTVPNIDDINSTWLWPVCDGVHWWLYVVQPSSGTVQLWDSLFNESDEAVYLKRFETAERRLEELWPQNEWRLNYRKICDQTDGSTCGVWVCVYADAIVGGVEPRATMGDMPHWRERILWALVTGRRPHLPEYRASNRSRNTQPNTPRTSIQRPGGVPPRDRAAAKSTSRSRPNQRSPSTAVHCRKQGNRH</sequence>
<dbReference type="Gene3D" id="3.40.395.10">
    <property type="entry name" value="Adenoviral Proteinase, Chain A"/>
    <property type="match status" value="1"/>
</dbReference>
<dbReference type="SUPFAM" id="SSF54001">
    <property type="entry name" value="Cysteine proteinases"/>
    <property type="match status" value="1"/>
</dbReference>